<feature type="compositionally biased region" description="Acidic residues" evidence="1">
    <location>
        <begin position="37"/>
        <end position="46"/>
    </location>
</feature>
<dbReference type="EMBL" id="JAKLMC020000004">
    <property type="protein sequence ID" value="KAK5956885.1"/>
    <property type="molecule type" value="Genomic_DNA"/>
</dbReference>
<evidence type="ECO:0000256" key="1">
    <source>
        <dbReference type="SAM" id="MobiDB-lite"/>
    </source>
</evidence>
<evidence type="ECO:0000313" key="2">
    <source>
        <dbReference type="EMBL" id="KAK5956885.1"/>
    </source>
</evidence>
<feature type="compositionally biased region" description="Polar residues" evidence="1">
    <location>
        <begin position="278"/>
        <end position="290"/>
    </location>
</feature>
<dbReference type="Proteomes" id="UP001316803">
    <property type="component" value="Unassembled WGS sequence"/>
</dbReference>
<gene>
    <name evidence="2" type="ORF">OHC33_002374</name>
</gene>
<comment type="caution">
    <text evidence="2">The sequence shown here is derived from an EMBL/GenBank/DDBJ whole genome shotgun (WGS) entry which is preliminary data.</text>
</comment>
<sequence>MDDIPVFRASKRRKTTAAPKVEQVNSNSTLPAPEVSGNEDENESEEVSSLVKPRHRSQKARSRGVQFSNARVVARGDDGEISTALVRTDGNANINDASMAQEVGGLQSRFVGSGGGGGSGTQVGDGDRYMTDYIDRAMAERTRTRAQASTTNATATTAMARNGEEGEYTDASSSDDNAVPEHDVNVKNHVSTDQSHRNHTHHLAEVDLTPNPTSNNILQSGAERGTAKPPRRKKPRLGRDGKPFRPRPRRGPNAEDVARDRVVEEVLHEHGFGLGTYDSPSATASGTSEKANMGGSMGMRGNDEAADERMAVEFQRQFLEGVQERQGQGQSQKQGQAKSAGASGSGAATAASSGPRLGGSRSARARMAEMQAQAQTGGKGKEK</sequence>
<feature type="compositionally biased region" description="Basic and acidic residues" evidence="1">
    <location>
        <begin position="301"/>
        <end position="311"/>
    </location>
</feature>
<organism evidence="2 3">
    <name type="scientific">Knufia fluminis</name>
    <dbReference type="NCBI Taxonomy" id="191047"/>
    <lineage>
        <taxon>Eukaryota</taxon>
        <taxon>Fungi</taxon>
        <taxon>Dikarya</taxon>
        <taxon>Ascomycota</taxon>
        <taxon>Pezizomycotina</taxon>
        <taxon>Eurotiomycetes</taxon>
        <taxon>Chaetothyriomycetidae</taxon>
        <taxon>Chaetothyriales</taxon>
        <taxon>Trichomeriaceae</taxon>
        <taxon>Knufia</taxon>
    </lineage>
</organism>
<feature type="region of interest" description="Disordered" evidence="1">
    <location>
        <begin position="1"/>
        <end position="67"/>
    </location>
</feature>
<keyword evidence="3" id="KW-1185">Reference proteome</keyword>
<dbReference type="AlphaFoldDB" id="A0AAN8IBD1"/>
<feature type="compositionally biased region" description="Low complexity" evidence="1">
    <location>
        <begin position="326"/>
        <end position="362"/>
    </location>
</feature>
<feature type="region of interest" description="Disordered" evidence="1">
    <location>
        <begin position="141"/>
        <end position="383"/>
    </location>
</feature>
<feature type="compositionally biased region" description="Basic and acidic residues" evidence="1">
    <location>
        <begin position="252"/>
        <end position="271"/>
    </location>
</feature>
<reference evidence="2 3" key="1">
    <citation type="submission" date="2022-12" db="EMBL/GenBank/DDBJ databases">
        <title>Genomic features and morphological characterization of a novel Knufia sp. strain isolated from spacecraft assembly facility.</title>
        <authorList>
            <person name="Teixeira M."/>
            <person name="Chander A.M."/>
            <person name="Stajich J.E."/>
            <person name="Venkateswaran K."/>
        </authorList>
    </citation>
    <scope>NUCLEOTIDE SEQUENCE [LARGE SCALE GENOMIC DNA]</scope>
    <source>
        <strain evidence="2 3">FJI-L2-BK-P2</strain>
    </source>
</reference>
<proteinExistence type="predicted"/>
<feature type="region of interest" description="Disordered" evidence="1">
    <location>
        <begin position="108"/>
        <end position="128"/>
    </location>
</feature>
<name>A0AAN8IBD1_9EURO</name>
<protein>
    <submittedName>
        <fullName evidence="2">Uncharacterized protein</fullName>
    </submittedName>
</protein>
<feature type="compositionally biased region" description="Polar residues" evidence="1">
    <location>
        <begin position="210"/>
        <end position="219"/>
    </location>
</feature>
<accession>A0AAN8IBD1</accession>
<evidence type="ECO:0000313" key="3">
    <source>
        <dbReference type="Proteomes" id="UP001316803"/>
    </source>
</evidence>
<feature type="compositionally biased region" description="Basic residues" evidence="1">
    <location>
        <begin position="52"/>
        <end position="62"/>
    </location>
</feature>
<feature type="compositionally biased region" description="Gly residues" evidence="1">
    <location>
        <begin position="112"/>
        <end position="123"/>
    </location>
</feature>
<feature type="compositionally biased region" description="Low complexity" evidence="1">
    <location>
        <begin position="145"/>
        <end position="161"/>
    </location>
</feature>